<dbReference type="InterPro" id="IPR011009">
    <property type="entry name" value="Kinase-like_dom_sf"/>
</dbReference>
<dbReference type="PANTHER" id="PTHR24058">
    <property type="entry name" value="DUAL SPECIFICITY PROTEIN KINASE"/>
    <property type="match status" value="1"/>
</dbReference>
<dbReference type="Gene3D" id="1.10.510.10">
    <property type="entry name" value="Transferase(Phosphotransferase) domain 1"/>
    <property type="match status" value="1"/>
</dbReference>
<keyword evidence="3" id="KW-0547">Nucleotide-binding</keyword>
<dbReference type="GO" id="GO:0005737">
    <property type="term" value="C:cytoplasm"/>
    <property type="evidence" value="ECO:0007669"/>
    <property type="project" value="TreeGrafter"/>
</dbReference>
<dbReference type="InterPro" id="IPR000719">
    <property type="entry name" value="Prot_kinase_dom"/>
</dbReference>
<dbReference type="GO" id="GO:0005634">
    <property type="term" value="C:nucleus"/>
    <property type="evidence" value="ECO:0007669"/>
    <property type="project" value="TreeGrafter"/>
</dbReference>
<dbReference type="InterPro" id="IPR050494">
    <property type="entry name" value="Ser_Thr_dual-spec_kinase"/>
</dbReference>
<dbReference type="SUPFAM" id="SSF56112">
    <property type="entry name" value="Protein kinase-like (PK-like)"/>
    <property type="match status" value="1"/>
</dbReference>
<dbReference type="EMBL" id="JAOPHQ010002304">
    <property type="protein sequence ID" value="KAK0147432.1"/>
    <property type="molecule type" value="Genomic_DNA"/>
</dbReference>
<accession>A0AA47MVL8</accession>
<proteinExistence type="predicted"/>
<gene>
    <name evidence="7" type="primary">Hipk1_2</name>
    <name evidence="7" type="ORF">N1851_013094</name>
</gene>
<dbReference type="PANTHER" id="PTHR24058:SF17">
    <property type="entry name" value="HOMEODOMAIN INTERACTING PROTEIN KINASE, ISOFORM D"/>
    <property type="match status" value="1"/>
</dbReference>
<keyword evidence="7" id="KW-0371">Homeobox</keyword>
<evidence type="ECO:0000313" key="8">
    <source>
        <dbReference type="Proteomes" id="UP001174136"/>
    </source>
</evidence>
<evidence type="ECO:0000256" key="5">
    <source>
        <dbReference type="ARBA" id="ARBA00022840"/>
    </source>
</evidence>
<keyword evidence="8" id="KW-1185">Reference proteome</keyword>
<dbReference type="Proteomes" id="UP001174136">
    <property type="component" value="Unassembled WGS sequence"/>
</dbReference>
<dbReference type="Pfam" id="PF00069">
    <property type="entry name" value="Pkinase"/>
    <property type="match status" value="1"/>
</dbReference>
<reference evidence="7" key="1">
    <citation type="journal article" date="2023" name="Front. Mar. Sci.">
        <title>A new Merluccius polli reference genome to investigate the effects of global change in West African waters.</title>
        <authorList>
            <person name="Mateo J.L."/>
            <person name="Blanco-Fernandez C."/>
            <person name="Garcia-Vazquez E."/>
            <person name="Machado-Schiaffino G."/>
        </authorList>
    </citation>
    <scope>NUCLEOTIDE SEQUENCE</scope>
    <source>
        <strain evidence="7">C29</strain>
        <tissue evidence="7">Fin</tissue>
    </source>
</reference>
<dbReference type="GO" id="GO:0004674">
    <property type="term" value="F:protein serine/threonine kinase activity"/>
    <property type="evidence" value="ECO:0007669"/>
    <property type="project" value="UniProtKB-KW"/>
</dbReference>
<keyword evidence="7" id="KW-0238">DNA-binding</keyword>
<dbReference type="AlphaFoldDB" id="A0AA47MVL8"/>
<evidence type="ECO:0000259" key="6">
    <source>
        <dbReference type="PROSITE" id="PS50011"/>
    </source>
</evidence>
<dbReference type="GO" id="GO:0003677">
    <property type="term" value="F:DNA binding"/>
    <property type="evidence" value="ECO:0007669"/>
    <property type="project" value="UniProtKB-KW"/>
</dbReference>
<evidence type="ECO:0000313" key="7">
    <source>
        <dbReference type="EMBL" id="KAK0147432.1"/>
    </source>
</evidence>
<dbReference type="PROSITE" id="PS50011">
    <property type="entry name" value="PROTEIN_KINASE_DOM"/>
    <property type="match status" value="1"/>
</dbReference>
<comment type="caution">
    <text evidence="7">The sequence shown here is derived from an EMBL/GenBank/DDBJ whole genome shotgun (WGS) entry which is preliminary data.</text>
</comment>
<name>A0AA47MVL8_MERPO</name>
<evidence type="ECO:0000256" key="1">
    <source>
        <dbReference type="ARBA" id="ARBA00022527"/>
    </source>
</evidence>
<keyword evidence="1" id="KW-0723">Serine/threonine-protein kinase</keyword>
<protein>
    <submittedName>
        <fullName evidence="7">Homeodomain-interacting protein kinase 1</fullName>
    </submittedName>
</protein>
<sequence>MKVEIIDFGLAYHVSQARVGAAMGTTWYQAPELLLGRPFTAAIEVWALGCVAVELYISETQGPFPHLMLDSGIKTEQFFSRSHKLKVELFLSTCLYGPYSQSGHLGI</sequence>
<feature type="domain" description="Protein kinase" evidence="6">
    <location>
        <begin position="1"/>
        <end position="107"/>
    </location>
</feature>
<organism evidence="7 8">
    <name type="scientific">Merluccius polli</name>
    <name type="common">Benguela hake</name>
    <name type="synonym">Merluccius cadenati</name>
    <dbReference type="NCBI Taxonomy" id="89951"/>
    <lineage>
        <taxon>Eukaryota</taxon>
        <taxon>Metazoa</taxon>
        <taxon>Chordata</taxon>
        <taxon>Craniata</taxon>
        <taxon>Vertebrata</taxon>
        <taxon>Euteleostomi</taxon>
        <taxon>Actinopterygii</taxon>
        <taxon>Neopterygii</taxon>
        <taxon>Teleostei</taxon>
        <taxon>Neoteleostei</taxon>
        <taxon>Acanthomorphata</taxon>
        <taxon>Zeiogadaria</taxon>
        <taxon>Gadariae</taxon>
        <taxon>Gadiformes</taxon>
        <taxon>Gadoidei</taxon>
        <taxon>Merlucciidae</taxon>
        <taxon>Merluccius</taxon>
    </lineage>
</organism>
<dbReference type="GO" id="GO:0004713">
    <property type="term" value="F:protein tyrosine kinase activity"/>
    <property type="evidence" value="ECO:0007669"/>
    <property type="project" value="TreeGrafter"/>
</dbReference>
<evidence type="ECO:0000256" key="3">
    <source>
        <dbReference type="ARBA" id="ARBA00022741"/>
    </source>
</evidence>
<keyword evidence="5" id="KW-0067">ATP-binding</keyword>
<evidence type="ECO:0000256" key="4">
    <source>
        <dbReference type="ARBA" id="ARBA00022777"/>
    </source>
</evidence>
<keyword evidence="2" id="KW-0808">Transferase</keyword>
<dbReference type="GO" id="GO:0005524">
    <property type="term" value="F:ATP binding"/>
    <property type="evidence" value="ECO:0007669"/>
    <property type="project" value="UniProtKB-KW"/>
</dbReference>
<keyword evidence="4 7" id="KW-0418">Kinase</keyword>
<evidence type="ECO:0000256" key="2">
    <source>
        <dbReference type="ARBA" id="ARBA00022679"/>
    </source>
</evidence>